<dbReference type="InterPro" id="IPR036388">
    <property type="entry name" value="WH-like_DNA-bd_sf"/>
</dbReference>
<dbReference type="AlphaFoldDB" id="A0A0B3SAC0"/>
<organism evidence="1 2">
    <name type="scientific">Mameliella alba</name>
    <dbReference type="NCBI Taxonomy" id="561184"/>
    <lineage>
        <taxon>Bacteria</taxon>
        <taxon>Pseudomonadati</taxon>
        <taxon>Pseudomonadota</taxon>
        <taxon>Alphaproteobacteria</taxon>
        <taxon>Rhodobacterales</taxon>
        <taxon>Roseobacteraceae</taxon>
        <taxon>Mameliella</taxon>
    </lineage>
</organism>
<reference evidence="1 2" key="1">
    <citation type="submission" date="2014-10" db="EMBL/GenBank/DDBJ databases">
        <title>Genome sequence of Ponticoccus sp. strain UMTAT08 isolated from clonal culture of toxic dinoflagellate Alexandrium tamiyavanichii.</title>
        <authorList>
            <person name="Gan H.Y."/>
            <person name="Muhd D.-D."/>
            <person name="Mohd Noor M.E."/>
            <person name="Yeong Y.S."/>
            <person name="Usup G."/>
        </authorList>
    </citation>
    <scope>NUCLEOTIDE SEQUENCE [LARGE SCALE GENOMIC DNA]</scope>
    <source>
        <strain evidence="1 2">UMTAT08</strain>
    </source>
</reference>
<dbReference type="RefSeq" id="WP_043139556.1">
    <property type="nucleotide sequence ID" value="NZ_AP022337.1"/>
</dbReference>
<dbReference type="STRING" id="561184.SAMN05216376_101251"/>
<gene>
    <name evidence="1" type="ORF">OA50_01604</name>
</gene>
<dbReference type="GeneID" id="66499280"/>
<dbReference type="InterPro" id="IPR000792">
    <property type="entry name" value="Tscrpt_reg_LuxR_C"/>
</dbReference>
<dbReference type="InterPro" id="IPR016032">
    <property type="entry name" value="Sig_transdc_resp-reg_C-effctor"/>
</dbReference>
<comment type="caution">
    <text evidence="1">The sequence shown here is derived from an EMBL/GenBank/DDBJ whole genome shotgun (WGS) entry which is preliminary data.</text>
</comment>
<keyword evidence="2" id="KW-1185">Reference proteome</keyword>
<name>A0A0B3SAC0_9RHOB</name>
<dbReference type="Proteomes" id="UP000030960">
    <property type="component" value="Unassembled WGS sequence"/>
</dbReference>
<accession>A0A225Q1P6</accession>
<dbReference type="GO" id="GO:0003677">
    <property type="term" value="F:DNA binding"/>
    <property type="evidence" value="ECO:0007669"/>
    <property type="project" value="InterPro"/>
</dbReference>
<protein>
    <submittedName>
        <fullName evidence="1">Transcriptional regulator, LuxR family protein</fullName>
    </submittedName>
</protein>
<proteinExistence type="predicted"/>
<sequence length="165" mass="17805">MTGKKPLRLGLLIAAQSACAAFFLLDVLRDGIELGWPPFTHWHFMVEALAAAALIAGVIFGTRILMEMLRREAHLEQQLGLAAGAFHDIVAQHFDTWGLTPSEQDVALLTLKGLAIPEIARMRGNAEGTVKAHLGAIYRKAGVSGRGAFLAYFIEELMEAAPAPS</sequence>
<evidence type="ECO:0000313" key="1">
    <source>
        <dbReference type="EMBL" id="KHQ53616.1"/>
    </source>
</evidence>
<dbReference type="SMART" id="SM00421">
    <property type="entry name" value="HTH_LUXR"/>
    <property type="match status" value="1"/>
</dbReference>
<dbReference type="EMBL" id="JSUQ01000006">
    <property type="protein sequence ID" value="KHQ53616.1"/>
    <property type="molecule type" value="Genomic_DNA"/>
</dbReference>
<evidence type="ECO:0000313" key="2">
    <source>
        <dbReference type="Proteomes" id="UP000030960"/>
    </source>
</evidence>
<dbReference type="Pfam" id="PF00196">
    <property type="entry name" value="GerE"/>
    <property type="match status" value="1"/>
</dbReference>
<dbReference type="PATRIC" id="fig|1515334.3.peg.1606"/>
<dbReference type="Gene3D" id="1.10.10.10">
    <property type="entry name" value="Winged helix-like DNA-binding domain superfamily/Winged helix DNA-binding domain"/>
    <property type="match status" value="1"/>
</dbReference>
<dbReference type="SUPFAM" id="SSF46894">
    <property type="entry name" value="C-terminal effector domain of the bipartite response regulators"/>
    <property type="match status" value="1"/>
</dbReference>
<dbReference type="OrthoDB" id="8277135at2"/>
<dbReference type="GO" id="GO:0006355">
    <property type="term" value="P:regulation of DNA-templated transcription"/>
    <property type="evidence" value="ECO:0007669"/>
    <property type="project" value="InterPro"/>
</dbReference>
<accession>A0A0B3SAC0</accession>